<gene>
    <name evidence="1" type="ORF">HQ865_22420</name>
</gene>
<reference evidence="1 2" key="1">
    <citation type="submission" date="2020-05" db="EMBL/GenBank/DDBJ databases">
        <title>Mucilaginibacter mali sp. nov.</title>
        <authorList>
            <person name="Kim H.S."/>
            <person name="Lee K.C."/>
            <person name="Suh M.K."/>
            <person name="Kim J.-S."/>
            <person name="Han K.-I."/>
            <person name="Eom M.K."/>
            <person name="Shin Y.K."/>
            <person name="Lee J.-S."/>
        </authorList>
    </citation>
    <scope>NUCLEOTIDE SEQUENCE [LARGE SCALE GENOMIC DNA]</scope>
    <source>
        <strain evidence="1 2">G2-14</strain>
    </source>
</reference>
<dbReference type="KEGG" id="mmab:HQ865_22420"/>
<name>A0A7D4UD85_9SPHI</name>
<dbReference type="AlphaFoldDB" id="A0A7D4UD85"/>
<sequence>MNKTEILAVCRHPEILQTIIRLINNNPEWNGTGATDEHQAMVLFTARPFDVVLMGSGMDAISADKIKPACRAINPLVKFIQHYGGGSGLLTAEIYGALTPPKPSPKHRA</sequence>
<dbReference type="Proteomes" id="UP000505355">
    <property type="component" value="Chromosome"/>
</dbReference>
<keyword evidence="2" id="KW-1185">Reference proteome</keyword>
<proteinExistence type="predicted"/>
<protein>
    <submittedName>
        <fullName evidence="1">Response regulator receiver protein</fullName>
    </submittedName>
</protein>
<dbReference type="EMBL" id="CP054139">
    <property type="protein sequence ID" value="QKJ32398.1"/>
    <property type="molecule type" value="Genomic_DNA"/>
</dbReference>
<evidence type="ECO:0000313" key="2">
    <source>
        <dbReference type="Proteomes" id="UP000505355"/>
    </source>
</evidence>
<organism evidence="1 2">
    <name type="scientific">Mucilaginibacter mali</name>
    <dbReference type="NCBI Taxonomy" id="2740462"/>
    <lineage>
        <taxon>Bacteria</taxon>
        <taxon>Pseudomonadati</taxon>
        <taxon>Bacteroidota</taxon>
        <taxon>Sphingobacteriia</taxon>
        <taxon>Sphingobacteriales</taxon>
        <taxon>Sphingobacteriaceae</taxon>
        <taxon>Mucilaginibacter</taxon>
    </lineage>
</organism>
<accession>A0A7D4UD85</accession>
<evidence type="ECO:0000313" key="1">
    <source>
        <dbReference type="EMBL" id="QKJ32398.1"/>
    </source>
</evidence>
<dbReference type="RefSeq" id="WP_173417048.1">
    <property type="nucleotide sequence ID" value="NZ_CP054139.1"/>
</dbReference>